<organism evidence="1 2">
    <name type="scientific">Cuneatibacter caecimuris</name>
    <dbReference type="NCBI Taxonomy" id="1796618"/>
    <lineage>
        <taxon>Bacteria</taxon>
        <taxon>Bacillati</taxon>
        <taxon>Bacillota</taxon>
        <taxon>Clostridia</taxon>
        <taxon>Lachnospirales</taxon>
        <taxon>Lachnospiraceae</taxon>
        <taxon>Cuneatibacter</taxon>
    </lineage>
</organism>
<dbReference type="Proteomes" id="UP000292927">
    <property type="component" value="Unassembled WGS sequence"/>
</dbReference>
<dbReference type="RefSeq" id="WP_130434589.1">
    <property type="nucleotide sequence ID" value="NZ_SGXF01000002.1"/>
</dbReference>
<dbReference type="OrthoDB" id="9812605at2"/>
<reference evidence="1 2" key="1">
    <citation type="submission" date="2019-02" db="EMBL/GenBank/DDBJ databases">
        <title>Genomic Encyclopedia of Type Strains, Phase IV (KMG-IV): sequencing the most valuable type-strain genomes for metagenomic binning, comparative biology and taxonomic classification.</title>
        <authorList>
            <person name="Goeker M."/>
        </authorList>
    </citation>
    <scope>NUCLEOTIDE SEQUENCE [LARGE SCALE GENOMIC DNA]</scope>
    <source>
        <strain evidence="1 2">DSM 29486</strain>
    </source>
</reference>
<comment type="caution">
    <text evidence="1">The sequence shown here is derived from an EMBL/GenBank/DDBJ whole genome shotgun (WGS) entry which is preliminary data.</text>
</comment>
<dbReference type="AlphaFoldDB" id="A0A4Q7PLP7"/>
<name>A0A4Q7PLP7_9FIRM</name>
<evidence type="ECO:0000313" key="1">
    <source>
        <dbReference type="EMBL" id="RZT01048.1"/>
    </source>
</evidence>
<accession>A0A4Q7PLP7</accession>
<proteinExistence type="predicted"/>
<dbReference type="EMBL" id="SGXF01000002">
    <property type="protein sequence ID" value="RZT01048.1"/>
    <property type="molecule type" value="Genomic_DNA"/>
</dbReference>
<keyword evidence="2" id="KW-1185">Reference proteome</keyword>
<evidence type="ECO:0008006" key="3">
    <source>
        <dbReference type="Google" id="ProtNLM"/>
    </source>
</evidence>
<evidence type="ECO:0000313" key="2">
    <source>
        <dbReference type="Proteomes" id="UP000292927"/>
    </source>
</evidence>
<dbReference type="Gene3D" id="1.10.1070.20">
    <property type="match status" value="1"/>
</dbReference>
<sequence length="429" mass="47739">MVKTIQTYILMHKDIPVAEIRLDSATASVSAVGEIFAPSHVPVGIPVKKGKIDRAALNEWWRGRAIPASRVGLARALEKLKIASPQVLLDKCLGLSLSDQYWICPAGRKMAWSDVNFFENAFSEDVGNALFGHPVPGEGVSLMSPDNTSDGWLKKKWMIINGKRCLLKAGSGATQQEPYNEVLATIIMERLGIPHVAYTLTMQEDYPYSVCEDFITSDTELVTAWYIMQSQPKPNHVSVYQHYLDCCEKQGIPGIRDSLDQMLTLDYLILNEDRHRNNFGAVRNAGTLQWIGAAPVYDSGTSLWFDKPTRMIGSTARVASKPFKNSHEEQIKLVSSFDWLNLNVLAGVDEELRELTKGSLFIDEARSNALCRALCGRVKRLAEVVNSRRNLYPADDRTADVTEDVAYCGENTEDAGMFFAPNKPFGEKG</sequence>
<gene>
    <name evidence="1" type="ORF">EV209_1486</name>
</gene>
<protein>
    <recommendedName>
        <fullName evidence="3">Excisionase</fullName>
    </recommendedName>
</protein>